<evidence type="ECO:0000256" key="5">
    <source>
        <dbReference type="ARBA" id="ARBA00022777"/>
    </source>
</evidence>
<feature type="domain" description="Histidine kinase" evidence="7">
    <location>
        <begin position="273"/>
        <end position="492"/>
    </location>
</feature>
<evidence type="ECO:0000256" key="6">
    <source>
        <dbReference type="SAM" id="Coils"/>
    </source>
</evidence>
<dbReference type="PANTHER" id="PTHR43304">
    <property type="entry name" value="PHYTOCHROME-LIKE PROTEIN CPH1"/>
    <property type="match status" value="1"/>
</dbReference>
<dbReference type="InterPro" id="IPR000014">
    <property type="entry name" value="PAS"/>
</dbReference>
<dbReference type="SMART" id="SM00388">
    <property type="entry name" value="HisKA"/>
    <property type="match status" value="1"/>
</dbReference>
<dbReference type="InterPro" id="IPR000700">
    <property type="entry name" value="PAS-assoc_C"/>
</dbReference>
<feature type="coiled-coil region" evidence="6">
    <location>
        <begin position="246"/>
        <end position="273"/>
    </location>
</feature>
<dbReference type="Pfam" id="PF00512">
    <property type="entry name" value="HisKA"/>
    <property type="match status" value="1"/>
</dbReference>
<dbReference type="GO" id="GO:0000155">
    <property type="term" value="F:phosphorelay sensor kinase activity"/>
    <property type="evidence" value="ECO:0007669"/>
    <property type="project" value="InterPro"/>
</dbReference>
<dbReference type="SMART" id="SM00086">
    <property type="entry name" value="PAC"/>
    <property type="match status" value="2"/>
</dbReference>
<dbReference type="Gene3D" id="1.10.287.130">
    <property type="match status" value="1"/>
</dbReference>
<dbReference type="SMART" id="SM00387">
    <property type="entry name" value="HATPase_c"/>
    <property type="match status" value="1"/>
</dbReference>
<dbReference type="CDD" id="cd00082">
    <property type="entry name" value="HisKA"/>
    <property type="match status" value="1"/>
</dbReference>
<dbReference type="Gene3D" id="3.30.565.10">
    <property type="entry name" value="Histidine kinase-like ATPase, C-terminal domain"/>
    <property type="match status" value="1"/>
</dbReference>
<dbReference type="AlphaFoldDB" id="A0A2T3HJY7"/>
<dbReference type="Pfam" id="PF02518">
    <property type="entry name" value="HATPase_c"/>
    <property type="match status" value="1"/>
</dbReference>
<dbReference type="EMBL" id="PYLS01000005">
    <property type="protein sequence ID" value="PST82744.1"/>
    <property type="molecule type" value="Genomic_DNA"/>
</dbReference>
<comment type="caution">
    <text evidence="10">The sequence shown here is derived from an EMBL/GenBank/DDBJ whole genome shotgun (WGS) entry which is preliminary data.</text>
</comment>
<dbReference type="SUPFAM" id="SSF55785">
    <property type="entry name" value="PYP-like sensor domain (PAS domain)"/>
    <property type="match status" value="2"/>
</dbReference>
<dbReference type="RefSeq" id="WP_107215005.1">
    <property type="nucleotide sequence ID" value="NZ_KZ686269.1"/>
</dbReference>
<dbReference type="Pfam" id="PF13426">
    <property type="entry name" value="PAS_9"/>
    <property type="match status" value="1"/>
</dbReference>
<dbReference type="CDD" id="cd00130">
    <property type="entry name" value="PAS"/>
    <property type="match status" value="2"/>
</dbReference>
<keyword evidence="3" id="KW-0597">Phosphoprotein</keyword>
<feature type="domain" description="PAC" evidence="9">
    <location>
        <begin position="80"/>
        <end position="132"/>
    </location>
</feature>
<dbReference type="SMART" id="SM00091">
    <property type="entry name" value="PAS"/>
    <property type="match status" value="2"/>
</dbReference>
<evidence type="ECO:0000313" key="10">
    <source>
        <dbReference type="EMBL" id="PST82744.1"/>
    </source>
</evidence>
<dbReference type="Pfam" id="PF00989">
    <property type="entry name" value="PAS"/>
    <property type="match status" value="1"/>
</dbReference>
<dbReference type="InterPro" id="IPR003661">
    <property type="entry name" value="HisK_dim/P_dom"/>
</dbReference>
<dbReference type="Proteomes" id="UP000240912">
    <property type="component" value="Unassembled WGS sequence"/>
</dbReference>
<dbReference type="InterPro" id="IPR036097">
    <property type="entry name" value="HisK_dim/P_sf"/>
</dbReference>
<dbReference type="InterPro" id="IPR035965">
    <property type="entry name" value="PAS-like_dom_sf"/>
</dbReference>
<dbReference type="InterPro" id="IPR005467">
    <property type="entry name" value="His_kinase_dom"/>
</dbReference>
<dbReference type="InterPro" id="IPR003594">
    <property type="entry name" value="HATPase_dom"/>
</dbReference>
<dbReference type="PRINTS" id="PR00344">
    <property type="entry name" value="BCTRLSENSOR"/>
</dbReference>
<name>A0A2T3HJY7_9SPHI</name>
<dbReference type="NCBIfam" id="TIGR00229">
    <property type="entry name" value="sensory_box"/>
    <property type="match status" value="2"/>
</dbReference>
<evidence type="ECO:0000256" key="3">
    <source>
        <dbReference type="ARBA" id="ARBA00022553"/>
    </source>
</evidence>
<protein>
    <recommendedName>
        <fullName evidence="2">histidine kinase</fullName>
        <ecNumber evidence="2">2.7.13.3</ecNumber>
    </recommendedName>
</protein>
<dbReference type="InterPro" id="IPR004358">
    <property type="entry name" value="Sig_transdc_His_kin-like_C"/>
</dbReference>
<dbReference type="InterPro" id="IPR052162">
    <property type="entry name" value="Sensor_kinase/Photoreceptor"/>
</dbReference>
<evidence type="ECO:0000313" key="11">
    <source>
        <dbReference type="Proteomes" id="UP000240912"/>
    </source>
</evidence>
<dbReference type="PANTHER" id="PTHR43304:SF1">
    <property type="entry name" value="PAC DOMAIN-CONTAINING PROTEIN"/>
    <property type="match status" value="1"/>
</dbReference>
<keyword evidence="6" id="KW-0175">Coiled coil</keyword>
<accession>A0A2T3HJY7</accession>
<evidence type="ECO:0000259" key="9">
    <source>
        <dbReference type="PROSITE" id="PS50113"/>
    </source>
</evidence>
<dbReference type="PROSITE" id="PS50112">
    <property type="entry name" value="PAS"/>
    <property type="match status" value="2"/>
</dbReference>
<organism evidence="10 11">
    <name type="scientific">Pedobacter yulinensis</name>
    <dbReference type="NCBI Taxonomy" id="2126353"/>
    <lineage>
        <taxon>Bacteria</taxon>
        <taxon>Pseudomonadati</taxon>
        <taxon>Bacteroidota</taxon>
        <taxon>Sphingobacteriia</taxon>
        <taxon>Sphingobacteriales</taxon>
        <taxon>Sphingobacteriaceae</taxon>
        <taxon>Pedobacter</taxon>
    </lineage>
</organism>
<evidence type="ECO:0000259" key="7">
    <source>
        <dbReference type="PROSITE" id="PS50109"/>
    </source>
</evidence>
<comment type="catalytic activity">
    <reaction evidence="1">
        <text>ATP + protein L-histidine = ADP + protein N-phospho-L-histidine.</text>
        <dbReference type="EC" id="2.7.13.3"/>
    </reaction>
</comment>
<feature type="domain" description="PAS" evidence="8">
    <location>
        <begin position="6"/>
        <end position="76"/>
    </location>
</feature>
<gene>
    <name evidence="10" type="ORF">C7T94_08820</name>
</gene>
<dbReference type="Gene3D" id="3.30.450.20">
    <property type="entry name" value="PAS domain"/>
    <property type="match status" value="2"/>
</dbReference>
<sequence>MKTQEYKEQFQQIFENSMIGMAIVDLKGNWVRANKSLCDMLGYAEEELVQLNVRDLSRPSDLERTDELLNRLITGDTPHAKLEKEYKHKEGHFIWVAIAVTLLYDTSGTPMHYVSQLEDITRRKEIEDDLLLSEKKYRTIFENVQDVFYQTDHKGIIKEISPSIEMHSGYMRQEIIGKPVENFYYYVEDRDRIVQELQTSGSVIDFEVRLKTKTDELKYASVNARLVFENGQLVGGEGSMRDVTARKFNENVLQALNQELAASNEQKNRLFSIIGHDLRNPISGSLQLVDLMLHDIRTNATDEIERSLRMMQNELQSASELLEDLLTWARAQLNAVDFNRVEIHDIEDILRSSIQPAQTMAEKKEVTITIREVAAGAALSADRSMLKTIIRNLVTNAVKFTDPGGQVNISVEKKTSGLLFIVRDNGRGIPEEKVAHLFNRSFTYTTFGTNGEKGTGLGLDLCQGFVRKHGGEIWVESKLGEGSAFYFIIPRL</sequence>
<evidence type="ECO:0000256" key="4">
    <source>
        <dbReference type="ARBA" id="ARBA00022679"/>
    </source>
</evidence>
<proteinExistence type="predicted"/>
<keyword evidence="5" id="KW-0418">Kinase</keyword>
<keyword evidence="4" id="KW-0808">Transferase</keyword>
<evidence type="ECO:0000256" key="2">
    <source>
        <dbReference type="ARBA" id="ARBA00012438"/>
    </source>
</evidence>
<dbReference type="InterPro" id="IPR036890">
    <property type="entry name" value="HATPase_C_sf"/>
</dbReference>
<dbReference type="InterPro" id="IPR001610">
    <property type="entry name" value="PAC"/>
</dbReference>
<dbReference type="OrthoDB" id="1522284at2"/>
<dbReference type="EC" id="2.7.13.3" evidence="2"/>
<dbReference type="SUPFAM" id="SSF47384">
    <property type="entry name" value="Homodimeric domain of signal transducing histidine kinase"/>
    <property type="match status" value="1"/>
</dbReference>
<dbReference type="CDD" id="cd00075">
    <property type="entry name" value="HATPase"/>
    <property type="match status" value="1"/>
</dbReference>
<reference evidence="10 11" key="1">
    <citation type="submission" date="2018-03" db="EMBL/GenBank/DDBJ databases">
        <authorList>
            <person name="Keele B.F."/>
        </authorList>
    </citation>
    <scope>NUCLEOTIDE SEQUENCE [LARGE SCALE GENOMIC DNA]</scope>
    <source>
        <strain evidence="10 11">YL28-9</strain>
    </source>
</reference>
<evidence type="ECO:0000256" key="1">
    <source>
        <dbReference type="ARBA" id="ARBA00000085"/>
    </source>
</evidence>
<dbReference type="SUPFAM" id="SSF55874">
    <property type="entry name" value="ATPase domain of HSP90 chaperone/DNA topoisomerase II/histidine kinase"/>
    <property type="match status" value="1"/>
</dbReference>
<keyword evidence="11" id="KW-1185">Reference proteome</keyword>
<evidence type="ECO:0000259" key="8">
    <source>
        <dbReference type="PROSITE" id="PS50112"/>
    </source>
</evidence>
<dbReference type="PROSITE" id="PS50113">
    <property type="entry name" value="PAC"/>
    <property type="match status" value="1"/>
</dbReference>
<dbReference type="InterPro" id="IPR013767">
    <property type="entry name" value="PAS_fold"/>
</dbReference>
<dbReference type="PROSITE" id="PS50109">
    <property type="entry name" value="HIS_KIN"/>
    <property type="match status" value="1"/>
</dbReference>
<feature type="domain" description="PAS" evidence="8">
    <location>
        <begin position="133"/>
        <end position="198"/>
    </location>
</feature>
<dbReference type="FunFam" id="3.30.565.10:FF:000006">
    <property type="entry name" value="Sensor histidine kinase WalK"/>
    <property type="match status" value="1"/>
</dbReference>
<dbReference type="GO" id="GO:0006355">
    <property type="term" value="P:regulation of DNA-templated transcription"/>
    <property type="evidence" value="ECO:0007669"/>
    <property type="project" value="InterPro"/>
</dbReference>